<evidence type="ECO:0000313" key="6">
    <source>
        <dbReference type="EMBL" id="CAE8608048.1"/>
    </source>
</evidence>
<dbReference type="CDD" id="cd03419">
    <property type="entry name" value="GRX_GRXh_1_2_like"/>
    <property type="match status" value="1"/>
</dbReference>
<dbReference type="InterPro" id="IPR010488">
    <property type="entry name" value="Zeta_toxin_domain"/>
</dbReference>
<dbReference type="PROSITE" id="PS51354">
    <property type="entry name" value="GLUTAREDOXIN_2"/>
    <property type="match status" value="1"/>
</dbReference>
<dbReference type="GO" id="GO:0005524">
    <property type="term" value="F:ATP binding"/>
    <property type="evidence" value="ECO:0007669"/>
    <property type="project" value="UniProtKB-KW"/>
</dbReference>
<dbReference type="Proteomes" id="UP000626109">
    <property type="component" value="Unassembled WGS sequence"/>
</dbReference>
<feature type="compositionally biased region" description="Low complexity" evidence="3">
    <location>
        <begin position="429"/>
        <end position="445"/>
    </location>
</feature>
<keyword evidence="1" id="KW-0547">Nucleotide-binding</keyword>
<evidence type="ECO:0000256" key="2">
    <source>
        <dbReference type="ARBA" id="ARBA00022840"/>
    </source>
</evidence>
<dbReference type="SUPFAM" id="SSF52833">
    <property type="entry name" value="Thioredoxin-like"/>
    <property type="match status" value="1"/>
</dbReference>
<dbReference type="PANTHER" id="PTHR45694:SF18">
    <property type="entry name" value="GLUTAREDOXIN-1-RELATED"/>
    <property type="match status" value="1"/>
</dbReference>
<dbReference type="GO" id="GO:0016301">
    <property type="term" value="F:kinase activity"/>
    <property type="evidence" value="ECO:0007669"/>
    <property type="project" value="InterPro"/>
</dbReference>
<name>A0A813JXH8_POLGL</name>
<dbReference type="GO" id="GO:0034599">
    <property type="term" value="P:cellular response to oxidative stress"/>
    <property type="evidence" value="ECO:0007669"/>
    <property type="project" value="TreeGrafter"/>
</dbReference>
<evidence type="ECO:0000313" key="8">
    <source>
        <dbReference type="Proteomes" id="UP000626109"/>
    </source>
</evidence>
<accession>A0A813JXH8</accession>
<dbReference type="GO" id="GO:0015038">
    <property type="term" value="F:glutathione disulfide oxidoreductase activity"/>
    <property type="evidence" value="ECO:0007669"/>
    <property type="project" value="TreeGrafter"/>
</dbReference>
<gene>
    <name evidence="6" type="ORF">PGLA1383_LOCUS25945</name>
    <name evidence="7" type="ORF">PGLA2088_LOCUS24369</name>
</gene>
<dbReference type="GO" id="GO:0005737">
    <property type="term" value="C:cytoplasm"/>
    <property type="evidence" value="ECO:0007669"/>
    <property type="project" value="TreeGrafter"/>
</dbReference>
<organism evidence="7 8">
    <name type="scientific">Polarella glacialis</name>
    <name type="common">Dinoflagellate</name>
    <dbReference type="NCBI Taxonomy" id="89957"/>
    <lineage>
        <taxon>Eukaryota</taxon>
        <taxon>Sar</taxon>
        <taxon>Alveolata</taxon>
        <taxon>Dinophyceae</taxon>
        <taxon>Suessiales</taxon>
        <taxon>Suessiaceae</taxon>
        <taxon>Polarella</taxon>
    </lineage>
</organism>
<reference evidence="7" key="1">
    <citation type="submission" date="2021-02" db="EMBL/GenBank/DDBJ databases">
        <authorList>
            <person name="Dougan E. K."/>
            <person name="Rhodes N."/>
            <person name="Thang M."/>
            <person name="Chan C."/>
        </authorList>
    </citation>
    <scope>NUCLEOTIDE SEQUENCE</scope>
</reference>
<dbReference type="Gene3D" id="3.40.30.10">
    <property type="entry name" value="Glutaredoxin"/>
    <property type="match status" value="1"/>
</dbReference>
<dbReference type="InterPro" id="IPR027417">
    <property type="entry name" value="P-loop_NTPase"/>
</dbReference>
<evidence type="ECO:0000313" key="9">
    <source>
        <dbReference type="Proteomes" id="UP000654075"/>
    </source>
</evidence>
<comment type="caution">
    <text evidence="7">The sequence shown here is derived from an EMBL/GenBank/DDBJ whole genome shotgun (WGS) entry which is preliminary data.</text>
</comment>
<dbReference type="EMBL" id="CAJNNW010026427">
    <property type="protein sequence ID" value="CAE8685237.1"/>
    <property type="molecule type" value="Genomic_DNA"/>
</dbReference>
<dbReference type="Gene3D" id="3.40.50.300">
    <property type="entry name" value="P-loop containing nucleotide triphosphate hydrolases"/>
    <property type="match status" value="1"/>
</dbReference>
<evidence type="ECO:0000259" key="4">
    <source>
        <dbReference type="Pfam" id="PF00462"/>
    </source>
</evidence>
<keyword evidence="2" id="KW-0067">ATP-binding</keyword>
<proteinExistence type="predicted"/>
<evidence type="ECO:0000259" key="5">
    <source>
        <dbReference type="Pfam" id="PF06414"/>
    </source>
</evidence>
<dbReference type="SUPFAM" id="SSF52540">
    <property type="entry name" value="P-loop containing nucleoside triphosphate hydrolases"/>
    <property type="match status" value="1"/>
</dbReference>
<feature type="domain" description="Glutaredoxin" evidence="4">
    <location>
        <begin position="384"/>
        <end position="417"/>
    </location>
</feature>
<dbReference type="PANTHER" id="PTHR45694">
    <property type="entry name" value="GLUTAREDOXIN 2"/>
    <property type="match status" value="1"/>
</dbReference>
<dbReference type="EMBL" id="CAJNNV010022348">
    <property type="protein sequence ID" value="CAE8608048.1"/>
    <property type="molecule type" value="Genomic_DNA"/>
</dbReference>
<evidence type="ECO:0000313" key="7">
    <source>
        <dbReference type="EMBL" id="CAE8685237.1"/>
    </source>
</evidence>
<dbReference type="Proteomes" id="UP000654075">
    <property type="component" value="Unassembled WGS sequence"/>
</dbReference>
<evidence type="ECO:0000256" key="3">
    <source>
        <dbReference type="SAM" id="MobiDB-lite"/>
    </source>
</evidence>
<dbReference type="OrthoDB" id="430679at2759"/>
<feature type="domain" description="Zeta toxin" evidence="5">
    <location>
        <begin position="146"/>
        <end position="307"/>
    </location>
</feature>
<protein>
    <recommendedName>
        <fullName evidence="10">Zeta toxin domain-containing protein</fullName>
    </recommendedName>
</protein>
<keyword evidence="9" id="KW-1185">Reference proteome</keyword>
<dbReference type="AlphaFoldDB" id="A0A813JXH8"/>
<dbReference type="Pfam" id="PF00462">
    <property type="entry name" value="Glutaredoxin"/>
    <property type="match status" value="1"/>
</dbReference>
<sequence length="515" mass="58105">MQVMWLDGGGTAILAASLMLAVGAGAAQRYARRRPCWRPRRSWLGQRWVCPALGLGMVCRRCFMQGGPRETAAMQQGPLRVRWKVDQSFDFSQPTSKNYHNKEGQELAGPFADIRGQLDFSYHGCYSLERQALQDEMLKDVLGGAVPHENPWIVFTAGAMGAGKSHMVRWMSHKGYFPVADFVQIDLDRFRMQLPEWKGYVKRDPLTAGSLTHKESGYCAEIAQEAALRAGKNVWEDGSLRDADWYSALFRRIRREHPQYRIAILHVTASFDTLHARANARAVTTGRQVPEQALRASFEEVPKSVLKLLPLTDFWARIENEAEPRLEAVSSDVPGAVEEHKPPPPKSWEQIQRRFAMLPALQQTVGQSSELRQWLAGLVVHEPVLIFSKTYCSYCQRAKQLLEEELSSSAYYTVELDVLTQWPQQQQQQQQKQQQQQHQQQQQRQNGNSSAAQGQSEIGVAVLQKLSQMTGLDTVPQIFIGGSFVGGCDQLEELRDSGKLHRLLAAATRTTTTMK</sequence>
<evidence type="ECO:0000256" key="1">
    <source>
        <dbReference type="ARBA" id="ARBA00022741"/>
    </source>
</evidence>
<dbReference type="InterPro" id="IPR036249">
    <property type="entry name" value="Thioredoxin-like_sf"/>
</dbReference>
<feature type="region of interest" description="Disordered" evidence="3">
    <location>
        <begin position="429"/>
        <end position="451"/>
    </location>
</feature>
<dbReference type="InterPro" id="IPR002109">
    <property type="entry name" value="Glutaredoxin"/>
</dbReference>
<evidence type="ECO:0008006" key="10">
    <source>
        <dbReference type="Google" id="ProtNLM"/>
    </source>
</evidence>
<dbReference type="Pfam" id="PF06414">
    <property type="entry name" value="Zeta_toxin"/>
    <property type="match status" value="1"/>
</dbReference>